<reference evidence="3 4" key="1">
    <citation type="submission" date="2020-05" db="EMBL/GenBank/DDBJ databases">
        <title>MicrobeNet Type strains.</title>
        <authorList>
            <person name="Nicholson A.C."/>
        </authorList>
    </citation>
    <scope>NUCLEOTIDE SEQUENCE [LARGE SCALE GENOMIC DNA]</scope>
    <source>
        <strain evidence="3 4">JCM 14282</strain>
    </source>
</reference>
<dbReference type="InterPro" id="IPR036291">
    <property type="entry name" value="NAD(P)-bd_dom_sf"/>
</dbReference>
<comment type="caution">
    <text evidence="3">The sequence shown here is derived from an EMBL/GenBank/DDBJ whole genome shotgun (WGS) entry which is preliminary data.</text>
</comment>
<comment type="similarity">
    <text evidence="1">Belongs to the NAD(P)-dependent epimerase/dehydratase family.</text>
</comment>
<dbReference type="Gene3D" id="3.40.50.720">
    <property type="entry name" value="NAD(P)-binding Rossmann-like Domain"/>
    <property type="match status" value="1"/>
</dbReference>
<keyword evidence="4" id="KW-1185">Reference proteome</keyword>
<dbReference type="PANTHER" id="PTHR43000">
    <property type="entry name" value="DTDP-D-GLUCOSE 4,6-DEHYDRATASE-RELATED"/>
    <property type="match status" value="1"/>
</dbReference>
<dbReference type="EMBL" id="JABEMB010000009">
    <property type="protein sequence ID" value="NNH03842.1"/>
    <property type="molecule type" value="Genomic_DNA"/>
</dbReference>
<organism evidence="3 4">
    <name type="scientific">Microbacterium ulmi</name>
    <dbReference type="NCBI Taxonomy" id="179095"/>
    <lineage>
        <taxon>Bacteria</taxon>
        <taxon>Bacillati</taxon>
        <taxon>Actinomycetota</taxon>
        <taxon>Actinomycetes</taxon>
        <taxon>Micrococcales</taxon>
        <taxon>Microbacteriaceae</taxon>
        <taxon>Microbacterium</taxon>
    </lineage>
</organism>
<protein>
    <submittedName>
        <fullName evidence="3">NAD(P)-dependent oxidoreductase</fullName>
    </submittedName>
</protein>
<feature type="domain" description="NAD-dependent epimerase/dehydratase" evidence="2">
    <location>
        <begin position="9"/>
        <end position="182"/>
    </location>
</feature>
<dbReference type="SUPFAM" id="SSF51735">
    <property type="entry name" value="NAD(P)-binding Rossmann-fold domains"/>
    <property type="match status" value="1"/>
</dbReference>
<sequence>MRGLRMQRVLVTGAAGRIGTVACALLAEHGARVTALSDVAPPAGFPADRVVVGDTRSEADVAAALEGADLVVHLAARPHRTAGTPYEVYTTNVVSTFNVLAQAAGRGIRRAVVAGSINAYGLPQNDHDLIPAYFPIDEHIPRDISDWYSLSKHNDESASRMVWRHWGMDVVTLRFPHVNSAAALAQVAQTHADDPRSGLREAWSYLDTRDAARAIALGLIASTTGAHALFLAARTTSAPYRTEDLLDVFAPDAPRLRRFPGREVPMDLVPSQVLLGFEAHHELELPTLDLPGGLAG</sequence>
<evidence type="ECO:0000259" key="2">
    <source>
        <dbReference type="Pfam" id="PF01370"/>
    </source>
</evidence>
<accession>A0A7Y2M0B7</accession>
<evidence type="ECO:0000313" key="4">
    <source>
        <dbReference type="Proteomes" id="UP000543598"/>
    </source>
</evidence>
<evidence type="ECO:0000256" key="1">
    <source>
        <dbReference type="ARBA" id="ARBA00007637"/>
    </source>
</evidence>
<name>A0A7Y2M0B7_9MICO</name>
<dbReference type="Pfam" id="PF01370">
    <property type="entry name" value="Epimerase"/>
    <property type="match status" value="1"/>
</dbReference>
<dbReference type="Proteomes" id="UP000543598">
    <property type="component" value="Unassembled WGS sequence"/>
</dbReference>
<proteinExistence type="inferred from homology"/>
<dbReference type="AlphaFoldDB" id="A0A7Y2M0B7"/>
<gene>
    <name evidence="3" type="ORF">HLA99_08280</name>
</gene>
<dbReference type="InterPro" id="IPR001509">
    <property type="entry name" value="Epimerase_deHydtase"/>
</dbReference>
<evidence type="ECO:0000313" key="3">
    <source>
        <dbReference type="EMBL" id="NNH03842.1"/>
    </source>
</evidence>